<dbReference type="Proteomes" id="UP000073492">
    <property type="component" value="Unassembled WGS sequence"/>
</dbReference>
<evidence type="ECO:0000313" key="3">
    <source>
        <dbReference type="Proteomes" id="UP000073492"/>
    </source>
</evidence>
<feature type="signal peptide" evidence="1">
    <location>
        <begin position="1"/>
        <end position="16"/>
    </location>
</feature>
<feature type="chain" id="PRO_5007296912" description="AB hydrolase-1 domain-containing protein" evidence="1">
    <location>
        <begin position="17"/>
        <end position="362"/>
    </location>
</feature>
<gene>
    <name evidence="2" type="ORF">AC579_7516</name>
</gene>
<evidence type="ECO:0008006" key="4">
    <source>
        <dbReference type="Google" id="ProtNLM"/>
    </source>
</evidence>
<dbReference type="EMBL" id="LFZO01001047">
    <property type="protein sequence ID" value="KXS94005.1"/>
    <property type="molecule type" value="Genomic_DNA"/>
</dbReference>
<dbReference type="InterPro" id="IPR029058">
    <property type="entry name" value="AB_hydrolase_fold"/>
</dbReference>
<protein>
    <recommendedName>
        <fullName evidence="4">AB hydrolase-1 domain-containing protein</fullName>
    </recommendedName>
</protein>
<dbReference type="SUPFAM" id="SSF53474">
    <property type="entry name" value="alpha/beta-Hydrolases"/>
    <property type="match status" value="1"/>
</dbReference>
<reference evidence="2 3" key="1">
    <citation type="submission" date="2015-07" db="EMBL/GenBank/DDBJ databases">
        <title>Comparative genomics of the Sigatoka disease complex on banana suggests a link between parallel evolutionary changes in Pseudocercospora fijiensis and Pseudocercospora eumusae and increased virulence on the banana host.</title>
        <authorList>
            <person name="Chang T.-C."/>
            <person name="Salvucci A."/>
            <person name="Crous P.W."/>
            <person name="Stergiopoulos I."/>
        </authorList>
    </citation>
    <scope>NUCLEOTIDE SEQUENCE [LARGE SCALE GENOMIC DNA]</scope>
    <source>
        <strain evidence="2 3">CBS 116634</strain>
    </source>
</reference>
<proteinExistence type="predicted"/>
<comment type="caution">
    <text evidence="2">The sequence shown here is derived from an EMBL/GenBank/DDBJ whole genome shotgun (WGS) entry which is preliminary data.</text>
</comment>
<keyword evidence="3" id="KW-1185">Reference proteome</keyword>
<evidence type="ECO:0000256" key="1">
    <source>
        <dbReference type="SAM" id="SignalP"/>
    </source>
</evidence>
<sequence>MAITLALLALASSSLAVPTEGLQCREVTFVVSASAQNRNLSNVDFANLDALTAALQANNFQCFDVSGEQQIAGWYCEPTLRSLSIDKLQVLLGSITTNREVWTAQGGTALNSPSLKAYKPEIYSWTRYANELGVALYHALVEQIKSGPLGSSPLPRTFPHLAFVGLSYGSVIGNLMAQAHPEDFEELILTGFSKSVLPSLPGVAAQGAKAAKDVDPERFENFPSGYLTSPVEQTRTNSFFGDPNVVDFESENAHLFFNRKDVVSTGQFVSTYVDIVEAPMYGGRVLVLTGEQDQAFCGPGSSAINPQPSCGNLLAETGSLFPNAEYNWKSIPRSGHALILHKSARETLRVAHDFLAGKRIGS</sequence>
<evidence type="ECO:0000313" key="2">
    <source>
        <dbReference type="EMBL" id="KXS94005.1"/>
    </source>
</evidence>
<dbReference type="OrthoDB" id="190201at2759"/>
<keyword evidence="1" id="KW-0732">Signal</keyword>
<dbReference type="AlphaFoldDB" id="A0A139GUY4"/>
<name>A0A139GUY4_9PEZI</name>
<accession>A0A139GUY4</accession>
<dbReference type="Gene3D" id="3.40.50.1820">
    <property type="entry name" value="alpha/beta hydrolase"/>
    <property type="match status" value="1"/>
</dbReference>
<organism evidence="2 3">
    <name type="scientific">Pseudocercospora musae</name>
    <dbReference type="NCBI Taxonomy" id="113226"/>
    <lineage>
        <taxon>Eukaryota</taxon>
        <taxon>Fungi</taxon>
        <taxon>Dikarya</taxon>
        <taxon>Ascomycota</taxon>
        <taxon>Pezizomycotina</taxon>
        <taxon>Dothideomycetes</taxon>
        <taxon>Dothideomycetidae</taxon>
        <taxon>Mycosphaerellales</taxon>
        <taxon>Mycosphaerellaceae</taxon>
        <taxon>Pseudocercospora</taxon>
    </lineage>
</organism>